<dbReference type="RefSeq" id="WP_085849230.1">
    <property type="nucleotide sequence ID" value="NZ_FWFW01000006.1"/>
</dbReference>
<protein>
    <submittedName>
        <fullName evidence="1">Uncharacterized protein</fullName>
    </submittedName>
</protein>
<dbReference type="InterPro" id="IPR016032">
    <property type="entry name" value="Sig_transdc_resp-reg_C-effctor"/>
</dbReference>
<dbReference type="Proteomes" id="UP000193307">
    <property type="component" value="Unassembled WGS sequence"/>
</dbReference>
<dbReference type="GO" id="GO:0003677">
    <property type="term" value="F:DNA binding"/>
    <property type="evidence" value="ECO:0007669"/>
    <property type="project" value="InterPro"/>
</dbReference>
<dbReference type="GO" id="GO:0006355">
    <property type="term" value="P:regulation of DNA-templated transcription"/>
    <property type="evidence" value="ECO:0007669"/>
    <property type="project" value="InterPro"/>
</dbReference>
<evidence type="ECO:0000313" key="1">
    <source>
        <dbReference type="EMBL" id="SLN43804.1"/>
    </source>
</evidence>
<dbReference type="EMBL" id="FWFW01000006">
    <property type="protein sequence ID" value="SLN43804.1"/>
    <property type="molecule type" value="Genomic_DNA"/>
</dbReference>
<accession>A0A1Y5SLZ9</accession>
<name>A0A1Y5SLZ9_9RHOB</name>
<dbReference type="AlphaFoldDB" id="A0A1Y5SLZ9"/>
<gene>
    <name evidence="1" type="ORF">PAM7971_02092</name>
</gene>
<dbReference type="OrthoDB" id="3483205at2"/>
<evidence type="ECO:0000313" key="2">
    <source>
        <dbReference type="Proteomes" id="UP000193307"/>
    </source>
</evidence>
<keyword evidence="2" id="KW-1185">Reference proteome</keyword>
<reference evidence="1 2" key="1">
    <citation type="submission" date="2017-03" db="EMBL/GenBank/DDBJ databases">
        <authorList>
            <person name="Afonso C.L."/>
            <person name="Miller P.J."/>
            <person name="Scott M.A."/>
            <person name="Spackman E."/>
            <person name="Goraichik I."/>
            <person name="Dimitrov K.M."/>
            <person name="Suarez D.L."/>
            <person name="Swayne D.E."/>
        </authorList>
    </citation>
    <scope>NUCLEOTIDE SEQUENCE [LARGE SCALE GENOMIC DNA]</scope>
    <source>
        <strain evidence="1 2">CECT 7971</strain>
    </source>
</reference>
<proteinExistence type="predicted"/>
<sequence length="170" mass="18806">MTFTPAEQRALPLLTQPEKIAAHRLGVSQSAFKYHKANIIRKTGTANLCSAVATLAAQGQAFECLEGRMTIQSPIARPRRLFALTESDAPKGAVFIGPKSKWWPKQHNPSSTPAYARETYRQSLAVPCKWRERIELCKELRGKDIASACQSDQSSFVDVLLDIANSDEFG</sequence>
<organism evidence="1 2">
    <name type="scientific">Pacificibacter marinus</name>
    <dbReference type="NCBI Taxonomy" id="658057"/>
    <lineage>
        <taxon>Bacteria</taxon>
        <taxon>Pseudomonadati</taxon>
        <taxon>Pseudomonadota</taxon>
        <taxon>Alphaproteobacteria</taxon>
        <taxon>Rhodobacterales</taxon>
        <taxon>Roseobacteraceae</taxon>
        <taxon>Pacificibacter</taxon>
    </lineage>
</organism>
<dbReference type="SUPFAM" id="SSF46894">
    <property type="entry name" value="C-terminal effector domain of the bipartite response regulators"/>
    <property type="match status" value="1"/>
</dbReference>